<reference evidence="2" key="2">
    <citation type="submission" date="2015-08" db="UniProtKB">
        <authorList>
            <consortium name="WormBaseParasite"/>
        </authorList>
    </citation>
    <scope>IDENTIFICATION</scope>
</reference>
<dbReference type="AlphaFoldDB" id="A0A0K0FSV6"/>
<proteinExistence type="predicted"/>
<keyword evidence="1" id="KW-1185">Reference proteome</keyword>
<organism evidence="1 2">
    <name type="scientific">Strongyloides venezuelensis</name>
    <name type="common">Threadworm</name>
    <dbReference type="NCBI Taxonomy" id="75913"/>
    <lineage>
        <taxon>Eukaryota</taxon>
        <taxon>Metazoa</taxon>
        <taxon>Ecdysozoa</taxon>
        <taxon>Nematoda</taxon>
        <taxon>Chromadorea</taxon>
        <taxon>Rhabditida</taxon>
        <taxon>Tylenchina</taxon>
        <taxon>Panagrolaimomorpha</taxon>
        <taxon>Strongyloidoidea</taxon>
        <taxon>Strongyloididae</taxon>
        <taxon>Strongyloides</taxon>
    </lineage>
</organism>
<reference evidence="1" key="1">
    <citation type="submission" date="2014-07" db="EMBL/GenBank/DDBJ databases">
        <authorList>
            <person name="Martin A.A"/>
            <person name="De Silva N."/>
        </authorList>
    </citation>
    <scope>NUCLEOTIDE SEQUENCE</scope>
</reference>
<name>A0A0K0FSV6_STRVS</name>
<protein>
    <submittedName>
        <fullName evidence="2">Uncharacterized protein</fullName>
    </submittedName>
</protein>
<dbReference type="WBParaSite" id="SVE_1431900.1">
    <property type="protein sequence ID" value="SVE_1431900.1"/>
    <property type="gene ID" value="SVE_1431900"/>
</dbReference>
<dbReference type="Proteomes" id="UP000035680">
    <property type="component" value="Unassembled WGS sequence"/>
</dbReference>
<sequence length="81" mass="9439">MPEDYIKILSTPVTFKRTVVGLPLTREQRSNCIILDPFTEIFFLFDKNVEEKIKFCLDANRAHNKDCKILAISLAKLFFMV</sequence>
<evidence type="ECO:0000313" key="1">
    <source>
        <dbReference type="Proteomes" id="UP000035680"/>
    </source>
</evidence>
<evidence type="ECO:0000313" key="2">
    <source>
        <dbReference type="WBParaSite" id="SVE_1431900.1"/>
    </source>
</evidence>
<accession>A0A0K0FSV6</accession>